<keyword evidence="1" id="KW-0732">Signal</keyword>
<evidence type="ECO:0000313" key="5">
    <source>
        <dbReference type="Proteomes" id="UP000251571"/>
    </source>
</evidence>
<evidence type="ECO:0000256" key="1">
    <source>
        <dbReference type="SAM" id="SignalP"/>
    </source>
</evidence>
<organism evidence="3 5">
    <name type="scientific">Jannaschia seohaensis</name>
    <dbReference type="NCBI Taxonomy" id="475081"/>
    <lineage>
        <taxon>Bacteria</taxon>
        <taxon>Pseudomonadati</taxon>
        <taxon>Pseudomonadota</taxon>
        <taxon>Alphaproteobacteria</taxon>
        <taxon>Rhodobacterales</taxon>
        <taxon>Roseobacteraceae</taxon>
        <taxon>Jannaschia</taxon>
    </lineage>
</organism>
<proteinExistence type="predicted"/>
<dbReference type="AlphaFoldDB" id="A0A2Y9AQL0"/>
<dbReference type="Proteomes" id="UP000251571">
    <property type="component" value="Unassembled WGS sequence"/>
</dbReference>
<feature type="signal peptide" evidence="1">
    <location>
        <begin position="1"/>
        <end position="20"/>
    </location>
</feature>
<dbReference type="RefSeq" id="WP_109564699.1">
    <property type="nucleotide sequence ID" value="NZ_QGDJ01000005.1"/>
</dbReference>
<gene>
    <name evidence="2" type="ORF">BCF38_105214</name>
    <name evidence="3" type="ORF">SAMN05421539_105214</name>
</gene>
<evidence type="ECO:0000313" key="3">
    <source>
        <dbReference type="EMBL" id="SSA46751.1"/>
    </source>
</evidence>
<keyword evidence="4" id="KW-1185">Reference proteome</keyword>
<dbReference type="OrthoDB" id="7659317at2"/>
<name>A0A2Y9AQL0_9RHOB</name>
<evidence type="ECO:0000313" key="2">
    <source>
        <dbReference type="EMBL" id="PWJ18226.1"/>
    </source>
</evidence>
<reference evidence="2 4" key="2">
    <citation type="submission" date="2018-03" db="EMBL/GenBank/DDBJ databases">
        <title>Genomic Encyclopedia of Archaeal and Bacterial Type Strains, Phase II (KMG-II): from individual species to whole genera.</title>
        <authorList>
            <person name="Goeker M."/>
        </authorList>
    </citation>
    <scope>NUCLEOTIDE SEQUENCE [LARGE SCALE GENOMIC DNA]</scope>
    <source>
        <strain evidence="2 4">DSM 25227</strain>
    </source>
</reference>
<dbReference type="EMBL" id="QGDJ01000005">
    <property type="protein sequence ID" value="PWJ18226.1"/>
    <property type="molecule type" value="Genomic_DNA"/>
</dbReference>
<dbReference type="EMBL" id="UETC01000005">
    <property type="protein sequence ID" value="SSA46751.1"/>
    <property type="molecule type" value="Genomic_DNA"/>
</dbReference>
<protein>
    <submittedName>
        <fullName evidence="3">Uncharacterized protein</fullName>
    </submittedName>
</protein>
<accession>A0A2Y9AQL0</accession>
<dbReference type="Proteomes" id="UP000245839">
    <property type="component" value="Unassembled WGS sequence"/>
</dbReference>
<evidence type="ECO:0000313" key="4">
    <source>
        <dbReference type="Proteomes" id="UP000245839"/>
    </source>
</evidence>
<feature type="chain" id="PRO_5044071892" evidence="1">
    <location>
        <begin position="21"/>
        <end position="160"/>
    </location>
</feature>
<reference evidence="3 5" key="1">
    <citation type="submission" date="2016-10" db="EMBL/GenBank/DDBJ databases">
        <authorList>
            <person name="Cai Z."/>
        </authorList>
    </citation>
    <scope>NUCLEOTIDE SEQUENCE [LARGE SCALE GENOMIC DNA]</scope>
    <source>
        <strain evidence="3 5">DSM 25227</strain>
    </source>
</reference>
<sequence>MKLILTTAAATFALASSAVAYTGVSPSILSSVESIIEEQGLSVDVTTLSDEQVLEIYSAGQVDDANQRITLIRGALDEENYASRMITERREDLTMVDEATGLAPMGENSVVISVKNYLETEGFMVDASTLTDRQVAEIYFLAYSDSDEDHRDAIETILNM</sequence>